<dbReference type="HOGENOM" id="CLU_073012_0_0_5"/>
<evidence type="ECO:0008006" key="3">
    <source>
        <dbReference type="Google" id="ProtNLM"/>
    </source>
</evidence>
<dbReference type="AlphaFoldDB" id="J0H456"/>
<evidence type="ECO:0000313" key="2">
    <source>
        <dbReference type="Proteomes" id="UP000005092"/>
    </source>
</evidence>
<proteinExistence type="predicted"/>
<dbReference type="Pfam" id="PF11185">
    <property type="entry name" value="DUF2971"/>
    <property type="match status" value="1"/>
</dbReference>
<evidence type="ECO:0000313" key="1">
    <source>
        <dbReference type="EMBL" id="EJB04810.1"/>
    </source>
</evidence>
<dbReference type="RefSeq" id="WP_003589394.1">
    <property type="nucleotide sequence ID" value="NZ_JH719381.1"/>
</dbReference>
<dbReference type="InterPro" id="IPR021352">
    <property type="entry name" value="DUF2971"/>
</dbReference>
<gene>
    <name evidence="1" type="ORF">Rleg9DRAFT_3669</name>
</gene>
<dbReference type="Proteomes" id="UP000005092">
    <property type="component" value="Unassembled WGS sequence"/>
</dbReference>
<reference evidence="1 2" key="1">
    <citation type="submission" date="2012-02" db="EMBL/GenBank/DDBJ databases">
        <title>Improved High-Quality Draft Sequence of Rhizobium leguminosarum bv. trifolii WSM597.</title>
        <authorList>
            <consortium name="US DOE Joint Genome Institute"/>
            <person name="Lucas S."/>
            <person name="Han J."/>
            <person name="Lapidus A."/>
            <person name="Cheng J.-F."/>
            <person name="Goodwin L."/>
            <person name="Pitluck S."/>
            <person name="Peters L."/>
            <person name="Ovchinnikova G."/>
            <person name="Held B."/>
            <person name="Detter J.C."/>
            <person name="Han C."/>
            <person name="Tapia R."/>
            <person name="Land M."/>
            <person name="Hauser L."/>
            <person name="Kyrpides N."/>
            <person name="Ivanova N."/>
            <person name="Pagani I."/>
            <person name="Brau L."/>
            <person name="Yates R."/>
            <person name="O'Hara G."/>
            <person name="Rui T."/>
            <person name="Howieson J."/>
            <person name="Reeve W."/>
            <person name="Woyke T."/>
        </authorList>
    </citation>
    <scope>NUCLEOTIDE SEQUENCE [LARGE SCALE GENOMIC DNA]</scope>
    <source>
        <strain evidence="1 2">WSM597</strain>
    </source>
</reference>
<dbReference type="EMBL" id="JH719381">
    <property type="protein sequence ID" value="EJB04810.1"/>
    <property type="molecule type" value="Genomic_DNA"/>
</dbReference>
<name>J0H456_RHILT</name>
<sequence>MPVLEHPAAPSPPGDDQIIWRFMSLEKLLSLLVTSSVYLTQVKMLRKDDPFESQFTLAHIALLNHIQSTPELLDSLVQEQLRKSGLTDATGVAARNMASMFSPGMLEIMATVSAANTFVNCWHINDHESAALWRLYSSNEAGIAIRTTVGRLKKSLEAAPDIFMGQVKYIDFDKEIIESGNFLNPIFRKRLSFAHERELRICTMKGADRKAGEENLAEIDLLHRQPAGIAVPCDLSALIEELVISPLAADWFLDTVKRVVEKFDADVKVRRSALFTSPSYLPTNVMRPPS</sequence>
<dbReference type="OrthoDB" id="8548541at2"/>
<organism evidence="1 2">
    <name type="scientific">Rhizobium leguminosarum bv. trifolii WSM597</name>
    <dbReference type="NCBI Taxonomy" id="754764"/>
    <lineage>
        <taxon>Bacteria</taxon>
        <taxon>Pseudomonadati</taxon>
        <taxon>Pseudomonadota</taxon>
        <taxon>Alphaproteobacteria</taxon>
        <taxon>Hyphomicrobiales</taxon>
        <taxon>Rhizobiaceae</taxon>
        <taxon>Rhizobium/Agrobacterium group</taxon>
        <taxon>Rhizobium</taxon>
    </lineage>
</organism>
<accession>J0H456</accession>
<protein>
    <recommendedName>
        <fullName evidence="3">DUF2971 domain-containing protein</fullName>
    </recommendedName>
</protein>